<protein>
    <submittedName>
        <fullName evidence="1">Uncharacterized protein</fullName>
    </submittedName>
</protein>
<organism evidence="1">
    <name type="scientific">marine sediment metagenome</name>
    <dbReference type="NCBI Taxonomy" id="412755"/>
    <lineage>
        <taxon>unclassified sequences</taxon>
        <taxon>metagenomes</taxon>
        <taxon>ecological metagenomes</taxon>
    </lineage>
</organism>
<accession>A0A0F9DXR1</accession>
<name>A0A0F9DXR1_9ZZZZ</name>
<comment type="caution">
    <text evidence="1">The sequence shown here is derived from an EMBL/GenBank/DDBJ whole genome shotgun (WGS) entry which is preliminary data.</text>
</comment>
<proteinExistence type="predicted"/>
<reference evidence="1" key="1">
    <citation type="journal article" date="2015" name="Nature">
        <title>Complex archaea that bridge the gap between prokaryotes and eukaryotes.</title>
        <authorList>
            <person name="Spang A."/>
            <person name="Saw J.H."/>
            <person name="Jorgensen S.L."/>
            <person name="Zaremba-Niedzwiedzka K."/>
            <person name="Martijn J."/>
            <person name="Lind A.E."/>
            <person name="van Eijk R."/>
            <person name="Schleper C."/>
            <person name="Guy L."/>
            <person name="Ettema T.J."/>
        </authorList>
    </citation>
    <scope>NUCLEOTIDE SEQUENCE</scope>
</reference>
<sequence>MKQNRETKSKTIETVSANVKLKRKIKTILSDFTNTNHKTFFHTFLSESTNRKIEKRFGIFFAIICFGEIEKLQIKFSMFFVKVNKLKNVKLIRNFFINNGKRQKFKKSSERFGEKMFCRSVQKSIDFYFINSIGDKRIKSFVKHLVEVVCYKLFQRNNIVLLDTLKGCFQHKIKRSYDLLTFGQRIYIFS</sequence>
<gene>
    <name evidence="1" type="ORF">LCGC14_2223630</name>
</gene>
<dbReference type="AlphaFoldDB" id="A0A0F9DXR1"/>
<evidence type="ECO:0000313" key="1">
    <source>
        <dbReference type="EMBL" id="KKL58611.1"/>
    </source>
</evidence>
<dbReference type="EMBL" id="LAZR01029762">
    <property type="protein sequence ID" value="KKL58611.1"/>
    <property type="molecule type" value="Genomic_DNA"/>
</dbReference>